<organism evidence="1 2">
    <name type="scientific">Schleiferilactobacillus harbinensis</name>
    <dbReference type="NCBI Taxonomy" id="304207"/>
    <lineage>
        <taxon>Bacteria</taxon>
        <taxon>Bacillati</taxon>
        <taxon>Bacillota</taxon>
        <taxon>Bacilli</taxon>
        <taxon>Lactobacillales</taxon>
        <taxon>Lactobacillaceae</taxon>
        <taxon>Schleiferilactobacillus</taxon>
    </lineage>
</organism>
<dbReference type="Proteomes" id="UP000326779">
    <property type="component" value="Chromosome"/>
</dbReference>
<sequence>MGGVLVDSTNTIELKIPIHSGVAEIAIPVDASEDELKTISQSILNTLQTLKSLNPDLNVDVPALFGTQEAPKKAAPVAVAPEDKKASFVISRNNSHEDAAQTAGNFLRDFREDQNADRKSISEATGIAYSSVFNLEKGKSVPSLETLAKIADAYQSDVKVTFVPRG</sequence>
<dbReference type="InterPro" id="IPR010982">
    <property type="entry name" value="Lambda_DNA-bd_dom_sf"/>
</dbReference>
<gene>
    <name evidence="1" type="ORF">D1010_17755</name>
</gene>
<accession>A0A5P8Q350</accession>
<name>A0A5P8Q350_9LACO</name>
<dbReference type="SUPFAM" id="SSF47413">
    <property type="entry name" value="lambda repressor-like DNA-binding domains"/>
    <property type="match status" value="1"/>
</dbReference>
<evidence type="ECO:0000313" key="2">
    <source>
        <dbReference type="Proteomes" id="UP000326779"/>
    </source>
</evidence>
<dbReference type="CDD" id="cd00093">
    <property type="entry name" value="HTH_XRE"/>
    <property type="match status" value="1"/>
</dbReference>
<dbReference type="PROSITE" id="PS50943">
    <property type="entry name" value="HTH_CROC1"/>
    <property type="match status" value="1"/>
</dbReference>
<dbReference type="Pfam" id="PF01381">
    <property type="entry name" value="HTH_3"/>
    <property type="match status" value="1"/>
</dbReference>
<proteinExistence type="predicted"/>
<dbReference type="Gene3D" id="1.10.260.40">
    <property type="entry name" value="lambda repressor-like DNA-binding domains"/>
    <property type="match status" value="1"/>
</dbReference>
<dbReference type="SMART" id="SM00530">
    <property type="entry name" value="HTH_XRE"/>
    <property type="match status" value="1"/>
</dbReference>
<dbReference type="GO" id="GO:0003677">
    <property type="term" value="F:DNA binding"/>
    <property type="evidence" value="ECO:0007669"/>
    <property type="project" value="InterPro"/>
</dbReference>
<reference evidence="1 2" key="1">
    <citation type="submission" date="2019-10" db="EMBL/GenBank/DDBJ databases">
        <title>The completed genome of Lactobacillus harbinensis M1.</title>
        <authorList>
            <person name="Zheng Y."/>
        </authorList>
    </citation>
    <scope>NUCLEOTIDE SEQUENCE [LARGE SCALE GENOMIC DNA]</scope>
    <source>
        <strain evidence="1 2">M1</strain>
    </source>
</reference>
<dbReference type="AlphaFoldDB" id="A0A5P8Q350"/>
<dbReference type="KEGG" id="lhb:D1010_17755"/>
<dbReference type="InterPro" id="IPR001387">
    <property type="entry name" value="Cro/C1-type_HTH"/>
</dbReference>
<evidence type="ECO:0000313" key="1">
    <source>
        <dbReference type="EMBL" id="QFR25081.1"/>
    </source>
</evidence>
<protein>
    <submittedName>
        <fullName evidence="1">Helix-turn-helix domain-containing protein</fullName>
    </submittedName>
</protein>
<dbReference type="EMBL" id="CP045143">
    <property type="protein sequence ID" value="QFR25081.1"/>
    <property type="molecule type" value="Genomic_DNA"/>
</dbReference>